<name>A0A517YLQ1_9BACT</name>
<evidence type="ECO:0000256" key="2">
    <source>
        <dbReference type="SAM" id="SignalP"/>
    </source>
</evidence>
<feature type="compositionally biased region" description="Polar residues" evidence="1">
    <location>
        <begin position="81"/>
        <end position="94"/>
    </location>
</feature>
<reference evidence="3 4" key="1">
    <citation type="submission" date="2019-02" db="EMBL/GenBank/DDBJ databases">
        <title>Deep-cultivation of Planctomycetes and their phenomic and genomic characterization uncovers novel biology.</title>
        <authorList>
            <person name="Wiegand S."/>
            <person name="Jogler M."/>
            <person name="Boedeker C."/>
            <person name="Pinto D."/>
            <person name="Vollmers J."/>
            <person name="Rivas-Marin E."/>
            <person name="Kohn T."/>
            <person name="Peeters S.H."/>
            <person name="Heuer A."/>
            <person name="Rast P."/>
            <person name="Oberbeckmann S."/>
            <person name="Bunk B."/>
            <person name="Jeske O."/>
            <person name="Meyerdierks A."/>
            <person name="Storesund J.E."/>
            <person name="Kallscheuer N."/>
            <person name="Luecker S."/>
            <person name="Lage O.M."/>
            <person name="Pohl T."/>
            <person name="Merkel B.J."/>
            <person name="Hornburger P."/>
            <person name="Mueller R.-W."/>
            <person name="Bruemmer F."/>
            <person name="Labrenz M."/>
            <person name="Spormann A.M."/>
            <person name="Op den Camp H."/>
            <person name="Overmann J."/>
            <person name="Amann R."/>
            <person name="Jetten M.S.M."/>
            <person name="Mascher T."/>
            <person name="Medema M.H."/>
            <person name="Devos D.P."/>
            <person name="Kaster A.-K."/>
            <person name="Ovreas L."/>
            <person name="Rohde M."/>
            <person name="Galperin M.Y."/>
            <person name="Jogler C."/>
        </authorList>
    </citation>
    <scope>NUCLEOTIDE SEQUENCE [LARGE SCALE GENOMIC DNA]</scope>
    <source>
        <strain evidence="3 4">ETA_A8</strain>
    </source>
</reference>
<dbReference type="EMBL" id="CP036274">
    <property type="protein sequence ID" value="QDU31146.1"/>
    <property type="molecule type" value="Genomic_DNA"/>
</dbReference>
<gene>
    <name evidence="3" type="ORF">ETAA8_62990</name>
</gene>
<evidence type="ECO:0000313" key="4">
    <source>
        <dbReference type="Proteomes" id="UP000315017"/>
    </source>
</evidence>
<feature type="region of interest" description="Disordered" evidence="1">
    <location>
        <begin position="402"/>
        <end position="429"/>
    </location>
</feature>
<feature type="compositionally biased region" description="Low complexity" evidence="1">
    <location>
        <begin position="29"/>
        <end position="44"/>
    </location>
</feature>
<keyword evidence="2" id="KW-0732">Signal</keyword>
<dbReference type="NCBIfam" id="TIGR03009">
    <property type="entry name" value="plancto_dom_2"/>
    <property type="match status" value="1"/>
</dbReference>
<feature type="region of interest" description="Disordered" evidence="1">
    <location>
        <begin position="29"/>
        <end position="118"/>
    </location>
</feature>
<feature type="signal peptide" evidence="2">
    <location>
        <begin position="1"/>
        <end position="25"/>
    </location>
</feature>
<accession>A0A517YLQ1</accession>
<dbReference type="OrthoDB" id="243478at2"/>
<keyword evidence="4" id="KW-1185">Reference proteome</keyword>
<evidence type="ECO:0000256" key="1">
    <source>
        <dbReference type="SAM" id="MobiDB-lite"/>
    </source>
</evidence>
<dbReference type="Gene3D" id="2.50.20.10">
    <property type="entry name" value="Lipoprotein localisation LolA/LolB/LppX"/>
    <property type="match status" value="1"/>
</dbReference>
<dbReference type="AlphaFoldDB" id="A0A517YLQ1"/>
<feature type="compositionally biased region" description="Pro residues" evidence="1">
    <location>
        <begin position="407"/>
        <end position="429"/>
    </location>
</feature>
<dbReference type="RefSeq" id="WP_145097789.1">
    <property type="nucleotide sequence ID" value="NZ_CP036274.1"/>
</dbReference>
<evidence type="ECO:0008006" key="5">
    <source>
        <dbReference type="Google" id="ProtNLM"/>
    </source>
</evidence>
<sequence precursor="true">MTHATRTFISLFALLATASSAQQLAAQNFQPTNQQPAATQANPPSRYAQAVPQQLPVQGPAQPIQSQPRQSVYGPNPASAAPNQIQPVAQNQVQPAGGQQPIRQPAAGQGIPLPGQGNPLNVPRAALVPAGPMQPEWYPLAPEVQEWVDRVLKHWEERSDKVKTLECKFQKWEYDPAYMPNETARLQLSGQLHTLPFRAYSAGTIKYAAPDKGLFKVDDLQTITLGKPGEKHTYFKQPAENGEHWICDGKRVFAFDSRSKQVIEQVLPPEMQGKALADGPLPFMFGARAETIKARYWIRPLQADSKNEYCLEAVPKSRQDAANFKMVQIVLDHEVYLPIRMQIFESDFSPQNPHRTAYKFDKRVVNDESAIANLLNPLGLPIPNPWHRDFFDVKTPAGWKRIVQNPEGPPQPGPNTAAVPPPGQVPAKR</sequence>
<feature type="chain" id="PRO_5022115166" description="TIGR03009 domain-containing protein" evidence="2">
    <location>
        <begin position="26"/>
        <end position="429"/>
    </location>
</feature>
<organism evidence="3 4">
    <name type="scientific">Anatilimnocola aggregata</name>
    <dbReference type="NCBI Taxonomy" id="2528021"/>
    <lineage>
        <taxon>Bacteria</taxon>
        <taxon>Pseudomonadati</taxon>
        <taxon>Planctomycetota</taxon>
        <taxon>Planctomycetia</taxon>
        <taxon>Pirellulales</taxon>
        <taxon>Pirellulaceae</taxon>
        <taxon>Anatilimnocola</taxon>
    </lineage>
</organism>
<evidence type="ECO:0000313" key="3">
    <source>
        <dbReference type="EMBL" id="QDU31146.1"/>
    </source>
</evidence>
<proteinExistence type="predicted"/>
<dbReference type="KEGG" id="aagg:ETAA8_62990"/>
<protein>
    <recommendedName>
        <fullName evidence="5">TIGR03009 domain-containing protein</fullName>
    </recommendedName>
</protein>
<dbReference type="Proteomes" id="UP000315017">
    <property type="component" value="Chromosome"/>
</dbReference>
<dbReference type="InterPro" id="IPR017461">
    <property type="entry name" value="CHP03009_planctomycetes"/>
</dbReference>